<feature type="domain" description="Glycosyl transferase family 1" evidence="1">
    <location>
        <begin position="198"/>
        <end position="361"/>
    </location>
</feature>
<dbReference type="EMBL" id="QPJK01000001">
    <property type="protein sequence ID" value="RCW76035.1"/>
    <property type="molecule type" value="Genomic_DNA"/>
</dbReference>
<evidence type="ECO:0000259" key="2">
    <source>
        <dbReference type="Pfam" id="PF13439"/>
    </source>
</evidence>
<dbReference type="InterPro" id="IPR001296">
    <property type="entry name" value="Glyco_trans_1"/>
</dbReference>
<dbReference type="Pfam" id="PF00534">
    <property type="entry name" value="Glycos_transf_1"/>
    <property type="match status" value="1"/>
</dbReference>
<dbReference type="PANTHER" id="PTHR45947">
    <property type="entry name" value="SULFOQUINOVOSYL TRANSFERASE SQD2"/>
    <property type="match status" value="1"/>
</dbReference>
<dbReference type="RefSeq" id="WP_114465820.1">
    <property type="nucleotide sequence ID" value="NZ_QPJK01000001.1"/>
</dbReference>
<dbReference type="AlphaFoldDB" id="A0A368Y7G6"/>
<dbReference type="InterPro" id="IPR028098">
    <property type="entry name" value="Glyco_trans_4-like_N"/>
</dbReference>
<dbReference type="OrthoDB" id="433681at2"/>
<dbReference type="InterPro" id="IPR050194">
    <property type="entry name" value="Glycosyltransferase_grp1"/>
</dbReference>
<comment type="caution">
    <text evidence="3">The sequence shown here is derived from an EMBL/GenBank/DDBJ whole genome shotgun (WGS) entry which is preliminary data.</text>
</comment>
<name>A0A368Y7G6_9BURK</name>
<proteinExistence type="predicted"/>
<dbReference type="PANTHER" id="PTHR45947:SF3">
    <property type="entry name" value="SULFOQUINOVOSYL TRANSFERASE SQD2"/>
    <property type="match status" value="1"/>
</dbReference>
<feature type="domain" description="Glycosyltransferase subfamily 4-like N-terminal" evidence="2">
    <location>
        <begin position="79"/>
        <end position="192"/>
    </location>
</feature>
<dbReference type="Gene3D" id="3.40.50.2000">
    <property type="entry name" value="Glycogen Phosphorylase B"/>
    <property type="match status" value="2"/>
</dbReference>
<gene>
    <name evidence="3" type="ORF">DES41_101639</name>
</gene>
<reference evidence="3 4" key="1">
    <citation type="submission" date="2018-07" db="EMBL/GenBank/DDBJ databases">
        <title>Genomic Encyclopedia of Type Strains, Phase IV (KMG-IV): sequencing the most valuable type-strain genomes for metagenomic binning, comparative biology and taxonomic classification.</title>
        <authorList>
            <person name="Goeker M."/>
        </authorList>
    </citation>
    <scope>NUCLEOTIDE SEQUENCE [LARGE SCALE GENOMIC DNA]</scope>
    <source>
        <strain evidence="3 4">DSM 21634</strain>
    </source>
</reference>
<evidence type="ECO:0000313" key="4">
    <source>
        <dbReference type="Proteomes" id="UP000252884"/>
    </source>
</evidence>
<keyword evidence="4" id="KW-1185">Reference proteome</keyword>
<dbReference type="Pfam" id="PF13439">
    <property type="entry name" value="Glyco_transf_4"/>
    <property type="match status" value="1"/>
</dbReference>
<organism evidence="3 4">
    <name type="scientific">Pseudorhodoferax soli</name>
    <dbReference type="NCBI Taxonomy" id="545864"/>
    <lineage>
        <taxon>Bacteria</taxon>
        <taxon>Pseudomonadati</taxon>
        <taxon>Pseudomonadota</taxon>
        <taxon>Betaproteobacteria</taxon>
        <taxon>Burkholderiales</taxon>
        <taxon>Comamonadaceae</taxon>
    </lineage>
</organism>
<accession>A0A368Y7G6</accession>
<sequence>MRSPRSASRKVIVHRSDVLPYSETFIKEQVQACRNWEPVLVGVRRTTPSLGLDGLELRMLRNADPAGLVWRLCQVLNLPPPGVVAQLRREQADLVHVHFGTDAVAMWPALRHLGLPVLVTLHGYDINTYRSWWEEGQGGWLGRSYPHRLVAMSRHPRVRIVAVSHAVREAAIAYGIAPEKIAVHYIGIDMARFTPQGLPVAKRRPRILFVGRLVEKKGCAHLIDAFARVRQEIPHLELAVIGDGPLAPILRRQAEQLGVPVEFLGSQPAEAVRAQISQARLLCLPSVVAENGDAEGLGLVIVEAQACGVPVVTSARGGATEGIVDGVTGLATVPGNVPGLASALSRILSDPALAERMSAAATGFARERFDLGACTRLLEQEYDDWARIAPVL</sequence>
<dbReference type="Proteomes" id="UP000252884">
    <property type="component" value="Unassembled WGS sequence"/>
</dbReference>
<keyword evidence="3" id="KW-0808">Transferase</keyword>
<dbReference type="GO" id="GO:0016757">
    <property type="term" value="F:glycosyltransferase activity"/>
    <property type="evidence" value="ECO:0007669"/>
    <property type="project" value="InterPro"/>
</dbReference>
<dbReference type="SUPFAM" id="SSF53756">
    <property type="entry name" value="UDP-Glycosyltransferase/glycogen phosphorylase"/>
    <property type="match status" value="1"/>
</dbReference>
<evidence type="ECO:0000313" key="3">
    <source>
        <dbReference type="EMBL" id="RCW76035.1"/>
    </source>
</evidence>
<evidence type="ECO:0000259" key="1">
    <source>
        <dbReference type="Pfam" id="PF00534"/>
    </source>
</evidence>
<protein>
    <submittedName>
        <fullName evidence="3">Glycosyltransferase involved in cell wall biosynthesis</fullName>
    </submittedName>
</protein>